<reference evidence="1" key="1">
    <citation type="submission" date="2023-08" db="EMBL/GenBank/DDBJ databases">
        <authorList>
            <person name="Alioto T."/>
            <person name="Alioto T."/>
            <person name="Gomez Garrido J."/>
        </authorList>
    </citation>
    <scope>NUCLEOTIDE SEQUENCE</scope>
</reference>
<name>A0AA36F9Y8_OCTVU</name>
<dbReference type="EMBL" id="OX597825">
    <property type="protein sequence ID" value="CAI9731316.1"/>
    <property type="molecule type" value="Genomic_DNA"/>
</dbReference>
<dbReference type="CDD" id="cd00064">
    <property type="entry name" value="FU"/>
    <property type="match status" value="1"/>
</dbReference>
<proteinExistence type="predicted"/>
<gene>
    <name evidence="1" type="ORF">OCTVUL_1B021544</name>
</gene>
<keyword evidence="2" id="KW-1185">Reference proteome</keyword>
<dbReference type="InterPro" id="IPR009030">
    <property type="entry name" value="Growth_fac_rcpt_cys_sf"/>
</dbReference>
<dbReference type="SUPFAM" id="SSF57184">
    <property type="entry name" value="Growth factor receptor domain"/>
    <property type="match status" value="1"/>
</dbReference>
<sequence>MPDVLGTTFSRTIIAIAAVFLLNNLRVVANSVSTSTTTSTWCPDGRYPSQNGDCLLCYDYCHRSGCTGASPFVGPGGCRNCWKGLEINSTHIKCIIPYLEGCAEGYYLKQIPTHQSLPLSGSEVCLRCHELCSSCLGPGVSYCVKCKYYKLYNICVRHCPSGTQADQQNRRCIDPSNNRRQTLIRYLYNSKLNTTTSPSSTAAAALSSSTPQQ</sequence>
<evidence type="ECO:0000313" key="2">
    <source>
        <dbReference type="Proteomes" id="UP001162480"/>
    </source>
</evidence>
<dbReference type="InterPro" id="IPR006212">
    <property type="entry name" value="Furin_repeat"/>
</dbReference>
<protein>
    <submittedName>
        <fullName evidence="1">Uncharacterized protein</fullName>
    </submittedName>
</protein>
<accession>A0AA36F9Y8</accession>
<organism evidence="1 2">
    <name type="scientific">Octopus vulgaris</name>
    <name type="common">Common octopus</name>
    <dbReference type="NCBI Taxonomy" id="6645"/>
    <lineage>
        <taxon>Eukaryota</taxon>
        <taxon>Metazoa</taxon>
        <taxon>Spiralia</taxon>
        <taxon>Lophotrochozoa</taxon>
        <taxon>Mollusca</taxon>
        <taxon>Cephalopoda</taxon>
        <taxon>Coleoidea</taxon>
        <taxon>Octopodiformes</taxon>
        <taxon>Octopoda</taxon>
        <taxon>Incirrata</taxon>
        <taxon>Octopodidae</taxon>
        <taxon>Octopus</taxon>
    </lineage>
</organism>
<evidence type="ECO:0000313" key="1">
    <source>
        <dbReference type="EMBL" id="CAI9731316.1"/>
    </source>
</evidence>
<dbReference type="Gene3D" id="2.10.220.10">
    <property type="entry name" value="Hormone Receptor, Insulin-like Growth Factor Receptor 1, Chain A, domain 2"/>
    <property type="match status" value="1"/>
</dbReference>
<dbReference type="AlphaFoldDB" id="A0AA36F9Y8"/>
<dbReference type="SMART" id="SM00261">
    <property type="entry name" value="FU"/>
    <property type="match status" value="2"/>
</dbReference>
<dbReference type="Proteomes" id="UP001162480">
    <property type="component" value="Chromosome 12"/>
</dbReference>